<evidence type="ECO:0000259" key="2">
    <source>
        <dbReference type="PROSITE" id="PS51222"/>
    </source>
</evidence>
<dbReference type="SMART" id="SM00767">
    <property type="entry name" value="DCD"/>
    <property type="match status" value="1"/>
</dbReference>
<evidence type="ECO:0000256" key="1">
    <source>
        <dbReference type="SAM" id="MobiDB-lite"/>
    </source>
</evidence>
<feature type="region of interest" description="Disordered" evidence="1">
    <location>
        <begin position="241"/>
        <end position="266"/>
    </location>
</feature>
<accession>B8LQS0</accession>
<feature type="compositionally biased region" description="Basic and acidic residues" evidence="1">
    <location>
        <begin position="55"/>
        <end position="79"/>
    </location>
</feature>
<feature type="compositionally biased region" description="Basic residues" evidence="1">
    <location>
        <begin position="80"/>
        <end position="92"/>
    </location>
</feature>
<dbReference type="PANTHER" id="PTHR46444:SF19">
    <property type="entry name" value="OS02G0745600 PROTEIN"/>
    <property type="match status" value="1"/>
</dbReference>
<feature type="region of interest" description="Disordered" evidence="1">
    <location>
        <begin position="1"/>
        <end position="106"/>
    </location>
</feature>
<reference evidence="4" key="2">
    <citation type="submission" date="2009-02" db="EMBL/GenBank/DDBJ databases">
        <title>Full length sequence-verified cDNA sequences from Sitka spruce (Picea sitchensis).</title>
        <authorList>
            <person name="Reid K.E."/>
            <person name="Liao N."/>
            <person name="Ralph S."/>
            <person name="Kolosova N."/>
            <person name="Oddy C."/>
            <person name="Moore R."/>
            <person name="Mayo M."/>
            <person name="Wagner S."/>
            <person name="King J."/>
            <person name="Yanchuk A."/>
            <person name="Holt R."/>
            <person name="Jones S."/>
            <person name="Marra M."/>
            <person name="Ritland C.E."/>
            <person name="Ritland K."/>
            <person name="Bohlmann J."/>
        </authorList>
    </citation>
    <scope>NUCLEOTIDE SEQUENCE</scope>
    <source>
        <tissue evidence="4">Bark</tissue>
    </source>
</reference>
<evidence type="ECO:0000313" key="3">
    <source>
        <dbReference type="EMBL" id="ABR18000.1"/>
    </source>
</evidence>
<name>B8LQS0_PICSI</name>
<dbReference type="PROSITE" id="PS51222">
    <property type="entry name" value="DCD"/>
    <property type="match status" value="1"/>
</dbReference>
<dbReference type="AlphaFoldDB" id="B8LQS0"/>
<proteinExistence type="evidence at transcript level"/>
<feature type="compositionally biased region" description="Basic and acidic residues" evidence="1">
    <location>
        <begin position="12"/>
        <end position="44"/>
    </location>
</feature>
<sequence>MGKGKNKGKQMANDKVEVEKEISVTEVEIKEVVKVSKDSEKSDEPTNMATDQVADEEKTGGEKNEENKDENVNKGEKKSGKAKKKKSKKNKKLQTQDDKKPETTGGTKDDLAGLIFMCNSKTKQDCFRYRVFGLPKSNKELVEKVTNGMRLFLYDFDLRLMYGIYKAAGSGGYDLEPEAFKSTKKPFPAQVRFRIQKECLPLSEEKFKVAIKDNYYGKKKFKFELNAEQVKNLVQLFKPVPAQNSRGPRDSRPGRPSRVAREPRRAPFVDQVPQVPLYRPDTVLPQRAPYVDAYALQASDPYASVYQRQALPPSDPLPVRNGLVSDFDYRGVDPGLEYLHRQRIREQIYLDEINRTYVPREADYGEAALRRADFTSPPGRSYSSLIGSSSLYRY</sequence>
<feature type="compositionally biased region" description="Basic and acidic residues" evidence="1">
    <location>
        <begin position="247"/>
        <end position="266"/>
    </location>
</feature>
<feature type="compositionally biased region" description="Basic and acidic residues" evidence="1">
    <location>
        <begin position="94"/>
        <end position="106"/>
    </location>
</feature>
<dbReference type="EMBL" id="BT071575">
    <property type="protein sequence ID" value="ACN41028.1"/>
    <property type="molecule type" value="mRNA"/>
</dbReference>
<dbReference type="Pfam" id="PF10539">
    <property type="entry name" value="Dev_Cell_Death"/>
    <property type="match status" value="1"/>
</dbReference>
<dbReference type="EMBL" id="EF678232">
    <property type="protein sequence ID" value="ABR18000.1"/>
    <property type="molecule type" value="mRNA"/>
</dbReference>
<reference evidence="3" key="1">
    <citation type="submission" date="2007-06" db="EMBL/GenBank/DDBJ databases">
        <title>Full length cDNA sequences from Sitka Spruce (Picea sitchensis).</title>
        <authorList>
            <person name="Ralph S.G."/>
            <person name="Chun H.E."/>
            <person name="Liao N."/>
            <person name="Ali J."/>
            <person name="Reid K."/>
            <person name="Kolosova N."/>
            <person name="Cooper N."/>
            <person name="Cullis C."/>
            <person name="Jancsik S."/>
            <person name="Moore R."/>
            <person name="Mayo M."/>
            <person name="Wagner S."/>
            <person name="Holt R.A."/>
            <person name="Jones S.J.M."/>
            <person name="Marra M.A."/>
            <person name="Ritland C.E."/>
            <person name="Ritland K."/>
            <person name="Bohlmann J."/>
        </authorList>
    </citation>
    <scope>NUCLEOTIDE SEQUENCE</scope>
    <source>
        <tissue evidence="3">Bark</tissue>
    </source>
</reference>
<feature type="domain" description="DCD" evidence="2">
    <location>
        <begin position="109"/>
        <end position="239"/>
    </location>
</feature>
<dbReference type="InterPro" id="IPR013989">
    <property type="entry name" value="Dev_and_cell_death_domain"/>
</dbReference>
<dbReference type="PANTHER" id="PTHR46444">
    <property type="entry name" value="DCD (DEVELOPMENT AND CELL DEATH) DOMAIN PROTEIN-RELATED"/>
    <property type="match status" value="1"/>
</dbReference>
<evidence type="ECO:0000313" key="4">
    <source>
        <dbReference type="EMBL" id="ACN41028.1"/>
    </source>
</evidence>
<protein>
    <recommendedName>
        <fullName evidence="2">DCD domain-containing protein</fullName>
    </recommendedName>
</protein>
<organism evidence="3">
    <name type="scientific">Picea sitchensis</name>
    <name type="common">Sitka spruce</name>
    <name type="synonym">Pinus sitchensis</name>
    <dbReference type="NCBI Taxonomy" id="3332"/>
    <lineage>
        <taxon>Eukaryota</taxon>
        <taxon>Viridiplantae</taxon>
        <taxon>Streptophyta</taxon>
        <taxon>Embryophyta</taxon>
        <taxon>Tracheophyta</taxon>
        <taxon>Spermatophyta</taxon>
        <taxon>Pinopsida</taxon>
        <taxon>Pinidae</taxon>
        <taxon>Conifers I</taxon>
        <taxon>Pinales</taxon>
        <taxon>Pinaceae</taxon>
        <taxon>Picea</taxon>
    </lineage>
</organism>